<dbReference type="InterPro" id="IPR036095">
    <property type="entry name" value="PTS_EIIB-like_sf"/>
</dbReference>
<evidence type="ECO:0000256" key="3">
    <source>
        <dbReference type="ARBA" id="ARBA00022597"/>
    </source>
</evidence>
<reference evidence="8 9" key="1">
    <citation type="journal article" date="2015" name="Genome Biol. Evol.">
        <title>Comparative Genomics of Listeria Sensu Lato: Genus-Wide Differences in Evolutionary Dynamics and the Progressive Gain of Complex, Potentially Pathogenicity-Related Traits through Lateral Gene Transfer.</title>
        <authorList>
            <person name="Chiara M."/>
            <person name="Caruso M."/>
            <person name="D'Erchia A.M."/>
            <person name="Manzari C."/>
            <person name="Fraccalvieri R."/>
            <person name="Goffredo E."/>
            <person name="Latorre L."/>
            <person name="Miccolupo A."/>
            <person name="Padalino I."/>
            <person name="Santagada G."/>
            <person name="Chiocco D."/>
            <person name="Pesole G."/>
            <person name="Horner D.S."/>
            <person name="Parisi A."/>
        </authorList>
    </citation>
    <scope>NUCLEOTIDE SEQUENCE [LARGE SCALE GENOMIC DNA]</scope>
    <source>
        <strain evidence="8 9">1991</strain>
    </source>
</reference>
<proteinExistence type="predicted"/>
<evidence type="ECO:0000256" key="6">
    <source>
        <dbReference type="PROSITE-ProRule" id="PRU00423"/>
    </source>
</evidence>
<dbReference type="GO" id="GO:0008982">
    <property type="term" value="F:protein-N(PI)-phosphohistidine-sugar phosphotransferase activity"/>
    <property type="evidence" value="ECO:0007669"/>
    <property type="project" value="InterPro"/>
</dbReference>
<evidence type="ECO:0000313" key="9">
    <source>
        <dbReference type="Proteomes" id="UP000052258"/>
    </source>
</evidence>
<evidence type="ECO:0000256" key="1">
    <source>
        <dbReference type="ARBA" id="ARBA00022448"/>
    </source>
</evidence>
<dbReference type="PANTHER" id="PTHR34581:SF2">
    <property type="entry name" value="PTS SYSTEM N,N'-DIACETYLCHITOBIOSE-SPECIFIC EIIB COMPONENT"/>
    <property type="match status" value="1"/>
</dbReference>
<dbReference type="InterPro" id="IPR013012">
    <property type="entry name" value="PTS_EIIB_3"/>
</dbReference>
<keyword evidence="3" id="KW-0762">Sugar transport</keyword>
<keyword evidence="2" id="KW-0597">Phosphoprotein</keyword>
<feature type="modified residue" description="Phosphocysteine; by EIIA" evidence="6">
    <location>
        <position position="8"/>
    </location>
</feature>
<dbReference type="EMBL" id="AZHO01000004">
    <property type="protein sequence ID" value="KMT61190.1"/>
    <property type="molecule type" value="Genomic_DNA"/>
</dbReference>
<keyword evidence="1" id="KW-0813">Transport</keyword>
<protein>
    <submittedName>
        <fullName evidence="8">PTS system transporter subunit IIB</fullName>
    </submittedName>
</protein>
<dbReference type="PANTHER" id="PTHR34581">
    <property type="entry name" value="PTS SYSTEM N,N'-DIACETYLCHITOBIOSE-SPECIFIC EIIB COMPONENT"/>
    <property type="match status" value="1"/>
</dbReference>
<dbReference type="AlphaFoldDB" id="A0A0J8GEV2"/>
<dbReference type="OrthoDB" id="5917025at2"/>
<evidence type="ECO:0000313" key="8">
    <source>
        <dbReference type="EMBL" id="KMT61190.1"/>
    </source>
</evidence>
<evidence type="ECO:0000256" key="4">
    <source>
        <dbReference type="ARBA" id="ARBA00022679"/>
    </source>
</evidence>
<sequence>MKTVMIVCAGGATSGLMGQYVVKSAKEQNLDAVLLFPEDVKFKDDFLKKNSERDLVVFMGPVTAITSARFQDYDEQVDAVLVAPQVAYMFQEVEKVLSEIGIPCEKMDSLAFGRMEGQKILAQALALSDKI</sequence>
<name>A0A0J8GEV2_9LIST</name>
<keyword evidence="5" id="KW-0598">Phosphotransferase system</keyword>
<keyword evidence="9" id="KW-1185">Reference proteome</keyword>
<organism evidence="8 9">
    <name type="scientific">Listeria fleischmannii 1991</name>
    <dbReference type="NCBI Taxonomy" id="1430899"/>
    <lineage>
        <taxon>Bacteria</taxon>
        <taxon>Bacillati</taxon>
        <taxon>Bacillota</taxon>
        <taxon>Bacilli</taxon>
        <taxon>Bacillales</taxon>
        <taxon>Listeriaceae</taxon>
        <taxon>Listeria</taxon>
    </lineage>
</organism>
<dbReference type="RefSeq" id="WP_007472733.1">
    <property type="nucleotide sequence ID" value="NZ_KQ130610.1"/>
</dbReference>
<evidence type="ECO:0000259" key="7">
    <source>
        <dbReference type="PROSITE" id="PS51100"/>
    </source>
</evidence>
<dbReference type="Gene3D" id="3.40.50.2300">
    <property type="match status" value="1"/>
</dbReference>
<dbReference type="PROSITE" id="PS51100">
    <property type="entry name" value="PTS_EIIB_TYPE_3"/>
    <property type="match status" value="1"/>
</dbReference>
<keyword evidence="4" id="KW-0808">Transferase</keyword>
<dbReference type="Proteomes" id="UP000052258">
    <property type="component" value="Unassembled WGS sequence"/>
</dbReference>
<gene>
    <name evidence="8" type="ORF">X560_0257</name>
</gene>
<evidence type="ECO:0000256" key="2">
    <source>
        <dbReference type="ARBA" id="ARBA00022553"/>
    </source>
</evidence>
<dbReference type="GO" id="GO:0009401">
    <property type="term" value="P:phosphoenolpyruvate-dependent sugar phosphotransferase system"/>
    <property type="evidence" value="ECO:0007669"/>
    <property type="project" value="UniProtKB-KW"/>
</dbReference>
<accession>A0A0J8GEV2</accession>
<dbReference type="InterPro" id="IPR051819">
    <property type="entry name" value="PTS_sugar-specific_EIIB"/>
</dbReference>
<comment type="caution">
    <text evidence="8">The sequence shown here is derived from an EMBL/GenBank/DDBJ whole genome shotgun (WGS) entry which is preliminary data.</text>
</comment>
<dbReference type="PATRIC" id="fig|1430899.3.peg.259"/>
<evidence type="ECO:0000256" key="5">
    <source>
        <dbReference type="ARBA" id="ARBA00022683"/>
    </source>
</evidence>
<dbReference type="SUPFAM" id="SSF52794">
    <property type="entry name" value="PTS system IIB component-like"/>
    <property type="match status" value="1"/>
</dbReference>
<feature type="domain" description="PTS EIIB type-3" evidence="7">
    <location>
        <begin position="1"/>
        <end position="131"/>
    </location>
</feature>